<dbReference type="Pfam" id="PF01887">
    <property type="entry name" value="SAM_HAT_N"/>
    <property type="match status" value="1"/>
</dbReference>
<evidence type="ECO:0000259" key="3">
    <source>
        <dbReference type="Pfam" id="PF01887"/>
    </source>
</evidence>
<gene>
    <name evidence="5" type="ORF">DFP90_1011165</name>
</gene>
<feature type="domain" description="S-adenosyl-l-methionine hydroxide adenosyltransferase N-terminal" evidence="3">
    <location>
        <begin position="2"/>
        <end position="140"/>
    </location>
</feature>
<dbReference type="PANTHER" id="PTHR35092:SF1">
    <property type="entry name" value="CHLORINASE MJ1651"/>
    <property type="match status" value="1"/>
</dbReference>
<keyword evidence="6" id="KW-1185">Reference proteome</keyword>
<organism evidence="5 6">
    <name type="scientific">Aestuariispira insulae</name>
    <dbReference type="NCBI Taxonomy" id="1461337"/>
    <lineage>
        <taxon>Bacteria</taxon>
        <taxon>Pseudomonadati</taxon>
        <taxon>Pseudomonadota</taxon>
        <taxon>Alphaproteobacteria</taxon>
        <taxon>Rhodospirillales</taxon>
        <taxon>Kiloniellaceae</taxon>
        <taxon>Aestuariispira</taxon>
    </lineage>
</organism>
<dbReference type="InterPro" id="IPR046470">
    <property type="entry name" value="SAM_HAT_C"/>
</dbReference>
<dbReference type="AlphaFoldDB" id="A0A3D9HXY3"/>
<dbReference type="PIRSF" id="PIRSF006779">
    <property type="entry name" value="UCP006779"/>
    <property type="match status" value="1"/>
</dbReference>
<dbReference type="InterPro" id="IPR046469">
    <property type="entry name" value="SAM_HAT_N"/>
</dbReference>
<dbReference type="RefSeq" id="WP_115935425.1">
    <property type="nucleotide sequence ID" value="NZ_QRDW01000001.1"/>
</dbReference>
<feature type="domain" description="S-adenosyl-l-methionine hydroxide adenosyltransferase C-terminal" evidence="4">
    <location>
        <begin position="163"/>
        <end position="241"/>
    </location>
</feature>
<dbReference type="Proteomes" id="UP000256845">
    <property type="component" value="Unassembled WGS sequence"/>
</dbReference>
<evidence type="ECO:0000313" key="5">
    <source>
        <dbReference type="EMBL" id="RED54362.1"/>
    </source>
</evidence>
<dbReference type="Pfam" id="PF20257">
    <property type="entry name" value="SAM_HAT_C"/>
    <property type="match status" value="1"/>
</dbReference>
<name>A0A3D9HXY3_9PROT</name>
<proteinExistence type="inferred from homology"/>
<dbReference type="Gene3D" id="3.40.50.10790">
    <property type="entry name" value="S-adenosyl-l-methionine hydroxide adenosyltransferase, N-terminal"/>
    <property type="match status" value="1"/>
</dbReference>
<evidence type="ECO:0008006" key="7">
    <source>
        <dbReference type="Google" id="ProtNLM"/>
    </source>
</evidence>
<dbReference type="InterPro" id="IPR023227">
    <property type="entry name" value="SAM_OH_AdoTrfase_C_sf"/>
</dbReference>
<evidence type="ECO:0000313" key="6">
    <source>
        <dbReference type="Proteomes" id="UP000256845"/>
    </source>
</evidence>
<sequence>MITLYTDFGWHGPYVGQMKTVLNKLAPDHDIVDLMHDAPAFDPKAAGYLLAAMAPHLPEKGIQLCVIDPGVGSDRLPVCLHADGRWFVGPHNGLLELIRRRADQAALYRIDWRPETLSNSFHGRDLFAPVAAMLATGTDFPRSKLTDKDAIGPWLDWPDDLDEIIYIDDYGNCMTGLRASTMPEGAAIGYEATSLPNVRTFSDTDAGRLFWYENSQGLVEIAANRGHAARILKAGIGAKVRIQD</sequence>
<dbReference type="InterPro" id="IPR002747">
    <property type="entry name" value="SAM_OH_AdoTrfase"/>
</dbReference>
<reference evidence="5 6" key="1">
    <citation type="submission" date="2018-07" db="EMBL/GenBank/DDBJ databases">
        <title>Genomic Encyclopedia of Type Strains, Phase III (KMG-III): the genomes of soil and plant-associated and newly described type strains.</title>
        <authorList>
            <person name="Whitman W."/>
        </authorList>
    </citation>
    <scope>NUCLEOTIDE SEQUENCE [LARGE SCALE GENOMIC DNA]</scope>
    <source>
        <strain evidence="5 6">CECT 8488</strain>
    </source>
</reference>
<dbReference type="Gene3D" id="2.40.30.90">
    <property type="entry name" value="Bacterial fluorinating enzyme like"/>
    <property type="match status" value="1"/>
</dbReference>
<keyword evidence="1" id="KW-0949">S-adenosyl-L-methionine</keyword>
<protein>
    <recommendedName>
        <fullName evidence="7">SAM-dependent chlorinase/fluorinase</fullName>
    </recommendedName>
</protein>
<evidence type="ECO:0000259" key="4">
    <source>
        <dbReference type="Pfam" id="PF20257"/>
    </source>
</evidence>
<accession>A0A3D9HXY3</accession>
<comment type="caution">
    <text evidence="5">The sequence shown here is derived from an EMBL/GenBank/DDBJ whole genome shotgun (WGS) entry which is preliminary data.</text>
</comment>
<evidence type="ECO:0000256" key="1">
    <source>
        <dbReference type="ARBA" id="ARBA00022691"/>
    </source>
</evidence>
<dbReference type="PANTHER" id="PTHR35092">
    <property type="entry name" value="CHLORINASE MJ1651"/>
    <property type="match status" value="1"/>
</dbReference>
<dbReference type="SUPFAM" id="SSF101852">
    <property type="entry name" value="Bacterial fluorinating enzyme, C-terminal domain"/>
    <property type="match status" value="1"/>
</dbReference>
<dbReference type="InterPro" id="IPR023228">
    <property type="entry name" value="SAM_OH_AdoTrfase_N_sf"/>
</dbReference>
<comment type="similarity">
    <text evidence="2">Belongs to the SAM hydrolase / SAM-dependent halogenase family.</text>
</comment>
<dbReference type="OrthoDB" id="9792195at2"/>
<dbReference type="SUPFAM" id="SSF102522">
    <property type="entry name" value="Bacterial fluorinating enzyme, N-terminal domain"/>
    <property type="match status" value="1"/>
</dbReference>
<dbReference type="EMBL" id="QRDW01000001">
    <property type="protein sequence ID" value="RED54362.1"/>
    <property type="molecule type" value="Genomic_DNA"/>
</dbReference>
<evidence type="ECO:0000256" key="2">
    <source>
        <dbReference type="ARBA" id="ARBA00024035"/>
    </source>
</evidence>